<dbReference type="Proteomes" id="UP000199126">
    <property type="component" value="Unassembled WGS sequence"/>
</dbReference>
<keyword evidence="1" id="KW-0812">Transmembrane</keyword>
<evidence type="ECO:0000313" key="3">
    <source>
        <dbReference type="Proteomes" id="UP000199126"/>
    </source>
</evidence>
<protein>
    <submittedName>
        <fullName evidence="2">Uncharacterized protein</fullName>
    </submittedName>
</protein>
<evidence type="ECO:0000313" key="2">
    <source>
        <dbReference type="EMBL" id="SEP27268.1"/>
    </source>
</evidence>
<dbReference type="AlphaFoldDB" id="A0A1H8WJJ6"/>
<feature type="transmembrane region" description="Helical" evidence="1">
    <location>
        <begin position="40"/>
        <end position="60"/>
    </location>
</feature>
<sequence>MVLIGLVAFGGAAAWLGYRHLTWASAAVGTIISIIGVMSIGWYFMFPTLCLLIAAIALTVKARRESTGRRPTRFEESTALIDRRRIEGEHREYSRLSVSRNALVPDV</sequence>
<dbReference type="EMBL" id="FODV01000030">
    <property type="protein sequence ID" value="SEP27268.1"/>
    <property type="molecule type" value="Genomic_DNA"/>
</dbReference>
<keyword evidence="3" id="KW-1185">Reference proteome</keyword>
<keyword evidence="1" id="KW-1133">Transmembrane helix</keyword>
<organism evidence="2 3">
    <name type="scientific">Halogranum amylolyticum</name>
    <dbReference type="NCBI Taxonomy" id="660520"/>
    <lineage>
        <taxon>Archaea</taxon>
        <taxon>Methanobacteriati</taxon>
        <taxon>Methanobacteriota</taxon>
        <taxon>Stenosarchaea group</taxon>
        <taxon>Halobacteria</taxon>
        <taxon>Halobacteriales</taxon>
        <taxon>Haloferacaceae</taxon>
    </lineage>
</organism>
<keyword evidence="1" id="KW-0472">Membrane</keyword>
<reference evidence="3" key="1">
    <citation type="submission" date="2016-10" db="EMBL/GenBank/DDBJ databases">
        <authorList>
            <person name="Varghese N."/>
            <person name="Submissions S."/>
        </authorList>
    </citation>
    <scope>NUCLEOTIDE SEQUENCE [LARGE SCALE GENOMIC DNA]</scope>
    <source>
        <strain evidence="3">CGMCC 1.10121</strain>
    </source>
</reference>
<name>A0A1H8WJJ6_9EURY</name>
<proteinExistence type="predicted"/>
<evidence type="ECO:0000256" key="1">
    <source>
        <dbReference type="SAM" id="Phobius"/>
    </source>
</evidence>
<gene>
    <name evidence="2" type="ORF">SAMN04487948_13026</name>
</gene>
<accession>A0A1H8WJJ6</accession>